<protein>
    <recommendedName>
        <fullName evidence="3">Secreted protein</fullName>
    </recommendedName>
</protein>
<dbReference type="AlphaFoldDB" id="A0AAI9DC66"/>
<accession>A0AAI9DC66</accession>
<evidence type="ECO:0000256" key="1">
    <source>
        <dbReference type="SAM" id="SignalP"/>
    </source>
</evidence>
<dbReference type="EMBL" id="ABMABF030000006">
    <property type="protein sequence ID" value="EMJ5134258.1"/>
    <property type="molecule type" value="Genomic_DNA"/>
</dbReference>
<dbReference type="RefSeq" id="WP_369508803.1">
    <property type="nucleotide sequence ID" value="NZ_JBFZXP010000048.1"/>
</dbReference>
<feature type="chain" id="PRO_5042526162" description="Secreted protein" evidence="1">
    <location>
        <begin position="23"/>
        <end position="136"/>
    </location>
</feature>
<name>A0AAI9DC66_PROST</name>
<evidence type="ECO:0008006" key="3">
    <source>
        <dbReference type="Google" id="ProtNLM"/>
    </source>
</evidence>
<comment type="caution">
    <text evidence="2">The sequence shown here is derived from an EMBL/GenBank/DDBJ whole genome shotgun (WGS) entry which is preliminary data.</text>
</comment>
<keyword evidence="1" id="KW-0732">Signal</keyword>
<reference evidence="2" key="1">
    <citation type="submission" date="2024-02" db="EMBL/GenBank/DDBJ databases">
        <authorList>
            <consortium name="Clinical and Environmental Microbiology Branch: Whole genome sequencing antimicrobial resistance pathogens in the healthcare setting"/>
        </authorList>
    </citation>
    <scope>NUCLEOTIDE SEQUENCE</scope>
    <source>
        <strain evidence="2">2021GO-0154</strain>
    </source>
</reference>
<feature type="signal peptide" evidence="1">
    <location>
        <begin position="1"/>
        <end position="22"/>
    </location>
</feature>
<sequence length="136" mass="15091">MEKNFLKSICLVCFFVTASAGAVTWNELDDVKTIDGGTPLEGCDEYIECNVIEEKGRYLVIQTRPLPRDCMSGGLYIVNTKKKLANFIPNISNCDIVTDDYELDLGDYSIDIAPVNGFVFITKDHGKTEISSVELP</sequence>
<proteinExistence type="predicted"/>
<evidence type="ECO:0000313" key="2">
    <source>
        <dbReference type="EMBL" id="EMJ5134258.1"/>
    </source>
</evidence>
<gene>
    <name evidence="2" type="ORF">RG298_001984</name>
</gene>
<organism evidence="2">
    <name type="scientific">Providencia stuartii</name>
    <dbReference type="NCBI Taxonomy" id="588"/>
    <lineage>
        <taxon>Bacteria</taxon>
        <taxon>Pseudomonadati</taxon>
        <taxon>Pseudomonadota</taxon>
        <taxon>Gammaproteobacteria</taxon>
        <taxon>Enterobacterales</taxon>
        <taxon>Morganellaceae</taxon>
        <taxon>Providencia</taxon>
    </lineage>
</organism>